<dbReference type="InterPro" id="IPR044068">
    <property type="entry name" value="CB"/>
</dbReference>
<dbReference type="PANTHER" id="PTHR30349:SF41">
    <property type="entry name" value="INTEGRASE_RECOMBINASE PROTEIN MJ0367-RELATED"/>
    <property type="match status" value="1"/>
</dbReference>
<dbReference type="SUPFAM" id="SSF56349">
    <property type="entry name" value="DNA breaking-rejoining enzymes"/>
    <property type="match status" value="1"/>
</dbReference>
<dbReference type="InterPro" id="IPR013762">
    <property type="entry name" value="Integrase-like_cat_sf"/>
</dbReference>
<evidence type="ECO:0000256" key="4">
    <source>
        <dbReference type="ARBA" id="ARBA00023172"/>
    </source>
</evidence>
<keyword evidence="3 5" id="KW-0238">DNA-binding</keyword>
<dbReference type="Proteomes" id="UP001595764">
    <property type="component" value="Unassembled WGS sequence"/>
</dbReference>
<keyword evidence="2" id="KW-0229">DNA integration</keyword>
<accession>A0ABV7QF85</accession>
<evidence type="ECO:0000313" key="9">
    <source>
        <dbReference type="Proteomes" id="UP001595764"/>
    </source>
</evidence>
<dbReference type="Gene3D" id="1.10.150.130">
    <property type="match status" value="1"/>
</dbReference>
<gene>
    <name evidence="8" type="ORF">ACFORO_12235</name>
</gene>
<evidence type="ECO:0000259" key="7">
    <source>
        <dbReference type="PROSITE" id="PS51900"/>
    </source>
</evidence>
<dbReference type="InterPro" id="IPR050090">
    <property type="entry name" value="Tyrosine_recombinase_XerCD"/>
</dbReference>
<dbReference type="InterPro" id="IPR002104">
    <property type="entry name" value="Integrase_catalytic"/>
</dbReference>
<evidence type="ECO:0000256" key="5">
    <source>
        <dbReference type="PROSITE-ProRule" id="PRU01248"/>
    </source>
</evidence>
<evidence type="ECO:0000259" key="6">
    <source>
        <dbReference type="PROSITE" id="PS51898"/>
    </source>
</evidence>
<sequence>MAVGSSPTRPTTCGFCTRLSRTSLKQQGTSGGSRRTVSAMNAPADTLAIDDLRELLPDWRRHLKAENKSKNTIDSYLRVAGDFIDFLIAKEMPTGASEIEKAHVEEFIIDLQERPNKRTGKPLSDAYVNKYFRTLQQLWRWLEDVEGEIDVSPMAKMKAPAVPEQPVDILTEDQLKALLDTTTGRTFENLRDRALLLFFIDTGARCDEVASLDIEDFDFDADVAHVLGKGRRGRAVPFGAATGAALRRYLRARARHPHADRTTGMWLGRKGRLTEWGIRQLFNRRADDAKVPHVYPHRFRHTFAHRWLAEGGQEQDLMRLAGWRSREMLGRYGASAADERAVAAHKKANLISRLT</sequence>
<feature type="domain" description="Core-binding (CB)" evidence="7">
    <location>
        <begin position="50"/>
        <end position="143"/>
    </location>
</feature>
<dbReference type="InterPro" id="IPR004107">
    <property type="entry name" value="Integrase_SAM-like_N"/>
</dbReference>
<keyword evidence="4" id="KW-0233">DNA recombination</keyword>
<evidence type="ECO:0000256" key="2">
    <source>
        <dbReference type="ARBA" id="ARBA00022908"/>
    </source>
</evidence>
<dbReference type="Pfam" id="PF00589">
    <property type="entry name" value="Phage_integrase"/>
    <property type="match status" value="1"/>
</dbReference>
<dbReference type="InterPro" id="IPR011010">
    <property type="entry name" value="DNA_brk_join_enz"/>
</dbReference>
<keyword evidence="9" id="KW-1185">Reference proteome</keyword>
<dbReference type="CDD" id="cd00397">
    <property type="entry name" value="DNA_BRE_C"/>
    <property type="match status" value="1"/>
</dbReference>
<evidence type="ECO:0000256" key="3">
    <source>
        <dbReference type="ARBA" id="ARBA00023125"/>
    </source>
</evidence>
<dbReference type="Gene3D" id="1.10.443.10">
    <property type="entry name" value="Intergrase catalytic core"/>
    <property type="match status" value="1"/>
</dbReference>
<comment type="caution">
    <text evidence="8">The sequence shown here is derived from an EMBL/GenBank/DDBJ whole genome shotgun (WGS) entry which is preliminary data.</text>
</comment>
<dbReference type="Pfam" id="PF13495">
    <property type="entry name" value="Phage_int_SAM_4"/>
    <property type="match status" value="1"/>
</dbReference>
<dbReference type="PROSITE" id="PS51898">
    <property type="entry name" value="TYR_RECOMBINASE"/>
    <property type="match status" value="1"/>
</dbReference>
<name>A0ABV7QF85_9PSEU</name>
<protein>
    <submittedName>
        <fullName evidence="8">Tyrosine-type recombinase/integrase</fullName>
    </submittedName>
</protein>
<comment type="similarity">
    <text evidence="1">Belongs to the 'phage' integrase family.</text>
</comment>
<evidence type="ECO:0000256" key="1">
    <source>
        <dbReference type="ARBA" id="ARBA00008857"/>
    </source>
</evidence>
<feature type="domain" description="Tyr recombinase" evidence="6">
    <location>
        <begin position="165"/>
        <end position="346"/>
    </location>
</feature>
<dbReference type="RefSeq" id="WP_377870036.1">
    <property type="nucleotide sequence ID" value="NZ_JBHMAY010000017.1"/>
</dbReference>
<dbReference type="PROSITE" id="PS51900">
    <property type="entry name" value="CB"/>
    <property type="match status" value="1"/>
</dbReference>
<evidence type="ECO:0000313" key="8">
    <source>
        <dbReference type="EMBL" id="MFC3510935.1"/>
    </source>
</evidence>
<dbReference type="InterPro" id="IPR010998">
    <property type="entry name" value="Integrase_recombinase_N"/>
</dbReference>
<reference evidence="9" key="1">
    <citation type="journal article" date="2019" name="Int. J. Syst. Evol. Microbiol.">
        <title>The Global Catalogue of Microorganisms (GCM) 10K type strain sequencing project: providing services to taxonomists for standard genome sequencing and annotation.</title>
        <authorList>
            <consortium name="The Broad Institute Genomics Platform"/>
            <consortium name="The Broad Institute Genome Sequencing Center for Infectious Disease"/>
            <person name="Wu L."/>
            <person name="Ma J."/>
        </authorList>
    </citation>
    <scope>NUCLEOTIDE SEQUENCE [LARGE SCALE GENOMIC DNA]</scope>
    <source>
        <strain evidence="9">CGMCC 4.7682</strain>
    </source>
</reference>
<proteinExistence type="inferred from homology"/>
<dbReference type="EMBL" id="JBHRWI010000016">
    <property type="protein sequence ID" value="MFC3510935.1"/>
    <property type="molecule type" value="Genomic_DNA"/>
</dbReference>
<organism evidence="8 9">
    <name type="scientific">Amycolatopsis halotolerans</name>
    <dbReference type="NCBI Taxonomy" id="330083"/>
    <lineage>
        <taxon>Bacteria</taxon>
        <taxon>Bacillati</taxon>
        <taxon>Actinomycetota</taxon>
        <taxon>Actinomycetes</taxon>
        <taxon>Pseudonocardiales</taxon>
        <taxon>Pseudonocardiaceae</taxon>
        <taxon>Amycolatopsis</taxon>
    </lineage>
</organism>
<dbReference type="PANTHER" id="PTHR30349">
    <property type="entry name" value="PHAGE INTEGRASE-RELATED"/>
    <property type="match status" value="1"/>
</dbReference>